<dbReference type="GO" id="GO:0006606">
    <property type="term" value="P:protein import into nucleus"/>
    <property type="evidence" value="ECO:0007669"/>
    <property type="project" value="InterPro"/>
</dbReference>
<evidence type="ECO:0000259" key="2">
    <source>
        <dbReference type="Pfam" id="PF01749"/>
    </source>
</evidence>
<protein>
    <recommendedName>
        <fullName evidence="2">IBB domain-containing protein</fullName>
    </recommendedName>
</protein>
<dbReference type="GO" id="GO:0061608">
    <property type="term" value="F:nuclear import signal receptor activity"/>
    <property type="evidence" value="ECO:0007669"/>
    <property type="project" value="InterPro"/>
</dbReference>
<feature type="domain" description="IBB" evidence="2">
    <location>
        <begin position="9"/>
        <end position="50"/>
    </location>
</feature>
<dbReference type="InterPro" id="IPR002652">
    <property type="entry name" value="Importin-a_IBB"/>
</dbReference>
<feature type="compositionally biased region" description="Basic and acidic residues" evidence="1">
    <location>
        <begin position="83"/>
        <end position="92"/>
    </location>
</feature>
<evidence type="ECO:0000256" key="1">
    <source>
        <dbReference type="SAM" id="MobiDB-lite"/>
    </source>
</evidence>
<dbReference type="Proteomes" id="UP000694420">
    <property type="component" value="Unplaced"/>
</dbReference>
<keyword evidence="4" id="KW-1185">Reference proteome</keyword>
<feature type="compositionally biased region" description="Basic and acidic residues" evidence="1">
    <location>
        <begin position="40"/>
        <end position="52"/>
    </location>
</feature>
<dbReference type="Ensembl" id="ENSNPET00000004975.1">
    <property type="protein sequence ID" value="ENSNPEP00000004849.1"/>
    <property type="gene ID" value="ENSNPEG00000003714.1"/>
</dbReference>
<sequence length="102" mass="11471">MWGWRRRRARAADELRCRRREREAALRKARRQEQLVSKRLLREEAADGRDGAESGPGALSHEQVTERPGVAPAAPATVYPSGDRSRSGEARPRVRVLRLGSS</sequence>
<feature type="region of interest" description="Disordered" evidence="1">
    <location>
        <begin position="38"/>
        <end position="102"/>
    </location>
</feature>
<dbReference type="AlphaFoldDB" id="A0A8C6YU11"/>
<reference evidence="3" key="2">
    <citation type="submission" date="2025-09" db="UniProtKB">
        <authorList>
            <consortium name="Ensembl"/>
        </authorList>
    </citation>
    <scope>IDENTIFICATION</scope>
</reference>
<reference evidence="3" key="1">
    <citation type="submission" date="2025-08" db="UniProtKB">
        <authorList>
            <consortium name="Ensembl"/>
        </authorList>
    </citation>
    <scope>IDENTIFICATION</scope>
</reference>
<accession>A0A8C6YU11</accession>
<dbReference type="Pfam" id="PF01749">
    <property type="entry name" value="IBB"/>
    <property type="match status" value="1"/>
</dbReference>
<evidence type="ECO:0000313" key="4">
    <source>
        <dbReference type="Proteomes" id="UP000694420"/>
    </source>
</evidence>
<evidence type="ECO:0000313" key="3">
    <source>
        <dbReference type="Ensembl" id="ENSNPEP00000004849.1"/>
    </source>
</evidence>
<name>A0A8C6YU11_NOTPE</name>
<organism evidence="3 4">
    <name type="scientific">Nothoprocta perdicaria</name>
    <name type="common">Chilean tinamou</name>
    <name type="synonym">Crypturus perdicarius</name>
    <dbReference type="NCBI Taxonomy" id="30464"/>
    <lineage>
        <taxon>Eukaryota</taxon>
        <taxon>Metazoa</taxon>
        <taxon>Chordata</taxon>
        <taxon>Craniata</taxon>
        <taxon>Vertebrata</taxon>
        <taxon>Euteleostomi</taxon>
        <taxon>Archelosauria</taxon>
        <taxon>Archosauria</taxon>
        <taxon>Dinosauria</taxon>
        <taxon>Saurischia</taxon>
        <taxon>Theropoda</taxon>
        <taxon>Coelurosauria</taxon>
        <taxon>Aves</taxon>
        <taxon>Palaeognathae</taxon>
        <taxon>Tinamiformes</taxon>
        <taxon>Tinamidae</taxon>
        <taxon>Nothoprocta</taxon>
    </lineage>
</organism>
<proteinExistence type="predicted"/>